<accession>A0A180GK49</accession>
<reference evidence="3 4" key="3">
    <citation type="journal article" date="2017" name="G3 (Bethesda)">
        <title>Comparative analysis highlights variable genome content of wheat rusts and divergence of the mating loci.</title>
        <authorList>
            <person name="Cuomo C.A."/>
            <person name="Bakkeren G."/>
            <person name="Khalil H.B."/>
            <person name="Panwar V."/>
            <person name="Joly D."/>
            <person name="Linning R."/>
            <person name="Sakthikumar S."/>
            <person name="Song X."/>
            <person name="Adiconis X."/>
            <person name="Fan L."/>
            <person name="Goldberg J.M."/>
            <person name="Levin J.Z."/>
            <person name="Young S."/>
            <person name="Zeng Q."/>
            <person name="Anikster Y."/>
            <person name="Bruce M."/>
            <person name="Wang M."/>
            <person name="Yin C."/>
            <person name="McCallum B."/>
            <person name="Szabo L.J."/>
            <person name="Hulbert S."/>
            <person name="Chen X."/>
            <person name="Fellers J.P."/>
        </authorList>
    </citation>
    <scope>NUCLEOTIDE SEQUENCE</scope>
    <source>
        <strain evidence="4">Isolate 1-1 / race 1 (BBBD)</strain>
        <strain evidence="3">isolate 1-1 / race 1 (BBBD)</strain>
    </source>
</reference>
<dbReference type="OrthoDB" id="15082at2759"/>
<dbReference type="AlphaFoldDB" id="A0A180GK49"/>
<gene>
    <name evidence="2" type="ORF">PTTG_27375</name>
</gene>
<evidence type="ECO:0000313" key="2">
    <source>
        <dbReference type="EMBL" id="OAV93166.1"/>
    </source>
</evidence>
<evidence type="ECO:0000313" key="4">
    <source>
        <dbReference type="Proteomes" id="UP000005240"/>
    </source>
</evidence>
<evidence type="ECO:0000313" key="3">
    <source>
        <dbReference type="EnsemblFungi" id="PTTG_27375-t43_1-p1"/>
    </source>
</evidence>
<keyword evidence="4" id="KW-1185">Reference proteome</keyword>
<dbReference type="VEuPathDB" id="FungiDB:PTTG_27375"/>
<feature type="region of interest" description="Disordered" evidence="1">
    <location>
        <begin position="1"/>
        <end position="49"/>
    </location>
</feature>
<reference evidence="3" key="4">
    <citation type="submission" date="2025-05" db="UniProtKB">
        <authorList>
            <consortium name="EnsemblFungi"/>
        </authorList>
    </citation>
    <scope>IDENTIFICATION</scope>
    <source>
        <strain evidence="3">isolate 1-1 / race 1 (BBBD)</strain>
    </source>
</reference>
<proteinExistence type="predicted"/>
<protein>
    <submittedName>
        <fullName evidence="2 3">Uncharacterized protein</fullName>
    </submittedName>
</protein>
<dbReference type="EnsemblFungi" id="PTTG_27375-t43_1">
    <property type="protein sequence ID" value="PTTG_27375-t43_1-p1"/>
    <property type="gene ID" value="PTTG_27375"/>
</dbReference>
<reference evidence="2" key="2">
    <citation type="submission" date="2016-05" db="EMBL/GenBank/DDBJ databases">
        <title>Comparative analysis highlights variable genome content of wheat rusts and divergence of the mating loci.</title>
        <authorList>
            <person name="Cuomo C.A."/>
            <person name="Bakkeren G."/>
            <person name="Szabo L."/>
            <person name="Khalil H."/>
            <person name="Joly D."/>
            <person name="Goldberg J."/>
            <person name="Young S."/>
            <person name="Zeng Q."/>
            <person name="Fellers J."/>
        </authorList>
    </citation>
    <scope>NUCLEOTIDE SEQUENCE [LARGE SCALE GENOMIC DNA]</scope>
    <source>
        <strain evidence="2">1-1 BBBD Race 1</strain>
    </source>
</reference>
<organism evidence="2">
    <name type="scientific">Puccinia triticina (isolate 1-1 / race 1 (BBBD))</name>
    <name type="common">Brown leaf rust fungus</name>
    <dbReference type="NCBI Taxonomy" id="630390"/>
    <lineage>
        <taxon>Eukaryota</taxon>
        <taxon>Fungi</taxon>
        <taxon>Dikarya</taxon>
        <taxon>Basidiomycota</taxon>
        <taxon>Pucciniomycotina</taxon>
        <taxon>Pucciniomycetes</taxon>
        <taxon>Pucciniales</taxon>
        <taxon>Pucciniaceae</taxon>
        <taxon>Puccinia</taxon>
    </lineage>
</organism>
<dbReference type="EMBL" id="ADAS02000053">
    <property type="protein sequence ID" value="OAV93166.1"/>
    <property type="molecule type" value="Genomic_DNA"/>
</dbReference>
<name>A0A180GK49_PUCT1</name>
<evidence type="ECO:0000256" key="1">
    <source>
        <dbReference type="SAM" id="MobiDB-lite"/>
    </source>
</evidence>
<sequence length="49" mass="4899">MYDQLMAQPLPIPPKPASAQAAAAAAPGSGAQDKPPAWVPNMKAAATKA</sequence>
<reference evidence="2" key="1">
    <citation type="submission" date="2009-11" db="EMBL/GenBank/DDBJ databases">
        <authorList>
            <consortium name="The Broad Institute Genome Sequencing Platform"/>
            <person name="Ward D."/>
            <person name="Feldgarden M."/>
            <person name="Earl A."/>
            <person name="Young S.K."/>
            <person name="Zeng Q."/>
            <person name="Koehrsen M."/>
            <person name="Alvarado L."/>
            <person name="Berlin A."/>
            <person name="Bochicchio J."/>
            <person name="Borenstein D."/>
            <person name="Chapman S.B."/>
            <person name="Chen Z."/>
            <person name="Engels R."/>
            <person name="Freedman E."/>
            <person name="Gellesch M."/>
            <person name="Goldberg J."/>
            <person name="Griggs A."/>
            <person name="Gujja S."/>
            <person name="Heilman E."/>
            <person name="Heiman D."/>
            <person name="Hepburn T."/>
            <person name="Howarth C."/>
            <person name="Jen D."/>
            <person name="Larson L."/>
            <person name="Lewis B."/>
            <person name="Mehta T."/>
            <person name="Park D."/>
            <person name="Pearson M."/>
            <person name="Roberts A."/>
            <person name="Saif S."/>
            <person name="Shea T."/>
            <person name="Shenoy N."/>
            <person name="Sisk P."/>
            <person name="Stolte C."/>
            <person name="Sykes S."/>
            <person name="Thomson T."/>
            <person name="Walk T."/>
            <person name="White J."/>
            <person name="Yandava C."/>
            <person name="Izard J."/>
            <person name="Baranova O.V."/>
            <person name="Blanton J.M."/>
            <person name="Tanner A.C."/>
            <person name="Dewhirst F.E."/>
            <person name="Haas B."/>
            <person name="Nusbaum C."/>
            <person name="Birren B."/>
        </authorList>
    </citation>
    <scope>NUCLEOTIDE SEQUENCE [LARGE SCALE GENOMIC DNA]</scope>
    <source>
        <strain evidence="2">1-1 BBBD Race 1</strain>
    </source>
</reference>
<dbReference type="Proteomes" id="UP000005240">
    <property type="component" value="Unassembled WGS sequence"/>
</dbReference>
<feature type="compositionally biased region" description="Low complexity" evidence="1">
    <location>
        <begin position="17"/>
        <end position="32"/>
    </location>
</feature>
<dbReference type="STRING" id="630390.A0A180GK49"/>